<feature type="domain" description="PUA" evidence="9">
    <location>
        <begin position="4"/>
        <end position="92"/>
    </location>
</feature>
<dbReference type="Pfam" id="PF10672">
    <property type="entry name" value="Methyltrans_SAM"/>
    <property type="match status" value="1"/>
</dbReference>
<evidence type="ECO:0000256" key="7">
    <source>
        <dbReference type="ARBA" id="ARBA00022884"/>
    </source>
</evidence>
<dbReference type="Pfam" id="PF17785">
    <property type="entry name" value="PUA_3"/>
    <property type="match status" value="1"/>
</dbReference>
<dbReference type="EMBL" id="CP014476">
    <property type="protein sequence ID" value="AMK75672.1"/>
    <property type="molecule type" value="Genomic_DNA"/>
</dbReference>
<dbReference type="Gene3D" id="3.30.750.80">
    <property type="entry name" value="RNA methyltransferase domain (HRMD) like"/>
    <property type="match status" value="1"/>
</dbReference>
<keyword evidence="5 10" id="KW-0808">Transferase</keyword>
<dbReference type="KEGG" id="mdn:JT25_004105"/>
<dbReference type="CDD" id="cd11572">
    <property type="entry name" value="RlmI_M_like"/>
    <property type="match status" value="1"/>
</dbReference>
<keyword evidence="7" id="KW-0694">RNA-binding</keyword>
<dbReference type="Gene3D" id="3.40.50.150">
    <property type="entry name" value="Vaccinia Virus protein VP39"/>
    <property type="match status" value="1"/>
</dbReference>
<dbReference type="InterPro" id="IPR015947">
    <property type="entry name" value="PUA-like_sf"/>
</dbReference>
<gene>
    <name evidence="10" type="ORF">JT25_004105</name>
</gene>
<organism evidence="10 11">
    <name type="scientific">Methylomonas denitrificans</name>
    <dbReference type="NCBI Taxonomy" id="1538553"/>
    <lineage>
        <taxon>Bacteria</taxon>
        <taxon>Pseudomonadati</taxon>
        <taxon>Pseudomonadota</taxon>
        <taxon>Gammaproteobacteria</taxon>
        <taxon>Methylococcales</taxon>
        <taxon>Methylococcaceae</taxon>
        <taxon>Methylomonas</taxon>
    </lineage>
</organism>
<evidence type="ECO:0000256" key="8">
    <source>
        <dbReference type="ARBA" id="ARBA00038091"/>
    </source>
</evidence>
<dbReference type="InterPro" id="IPR036974">
    <property type="entry name" value="PUA_sf"/>
</dbReference>
<dbReference type="GO" id="GO:0005737">
    <property type="term" value="C:cytoplasm"/>
    <property type="evidence" value="ECO:0007669"/>
    <property type="project" value="UniProtKB-SubCell"/>
</dbReference>
<protein>
    <submittedName>
        <fullName evidence="10">SAM-dependent methyltransferase</fullName>
    </submittedName>
</protein>
<dbReference type="InterPro" id="IPR019614">
    <property type="entry name" value="SAM-dep_methyl-trfase"/>
</dbReference>
<dbReference type="CDD" id="cd02440">
    <property type="entry name" value="AdoMet_MTases"/>
    <property type="match status" value="1"/>
</dbReference>
<evidence type="ECO:0000256" key="1">
    <source>
        <dbReference type="ARBA" id="ARBA00004496"/>
    </source>
</evidence>
<dbReference type="RefSeq" id="WP_036273818.1">
    <property type="nucleotide sequence ID" value="NZ_CP014476.1"/>
</dbReference>
<keyword evidence="4 10" id="KW-0489">Methyltransferase</keyword>
<comment type="similarity">
    <text evidence="8">Belongs to the methyltransferase superfamily. RlmI family.</text>
</comment>
<dbReference type="GO" id="GO:0006364">
    <property type="term" value="P:rRNA processing"/>
    <property type="evidence" value="ECO:0007669"/>
    <property type="project" value="UniProtKB-KW"/>
</dbReference>
<dbReference type="AlphaFoldDB" id="A0A126T0N7"/>
<keyword evidence="3" id="KW-0698">rRNA processing</keyword>
<evidence type="ECO:0000256" key="3">
    <source>
        <dbReference type="ARBA" id="ARBA00022552"/>
    </source>
</evidence>
<keyword evidence="11" id="KW-1185">Reference proteome</keyword>
<dbReference type="PANTHER" id="PTHR42873:SF1">
    <property type="entry name" value="S-ADENOSYLMETHIONINE-DEPENDENT METHYLTRANSFERASE DOMAIN-CONTAINING PROTEIN"/>
    <property type="match status" value="1"/>
</dbReference>
<evidence type="ECO:0000256" key="5">
    <source>
        <dbReference type="ARBA" id="ARBA00022679"/>
    </source>
</evidence>
<evidence type="ECO:0000259" key="9">
    <source>
        <dbReference type="SMART" id="SM00359"/>
    </source>
</evidence>
<dbReference type="OrthoDB" id="9805492at2"/>
<dbReference type="InterPro" id="IPR029063">
    <property type="entry name" value="SAM-dependent_MTases_sf"/>
</dbReference>
<dbReference type="GO" id="GO:0032259">
    <property type="term" value="P:methylation"/>
    <property type="evidence" value="ECO:0007669"/>
    <property type="project" value="UniProtKB-KW"/>
</dbReference>
<evidence type="ECO:0000313" key="11">
    <source>
        <dbReference type="Proteomes" id="UP000030512"/>
    </source>
</evidence>
<name>A0A126T0N7_9GAMM</name>
<dbReference type="PROSITE" id="PS50890">
    <property type="entry name" value="PUA"/>
    <property type="match status" value="1"/>
</dbReference>
<dbReference type="GO" id="GO:0003723">
    <property type="term" value="F:RNA binding"/>
    <property type="evidence" value="ECO:0007669"/>
    <property type="project" value="UniProtKB-KW"/>
</dbReference>
<keyword evidence="6" id="KW-0949">S-adenosyl-L-methionine</keyword>
<evidence type="ECO:0000256" key="2">
    <source>
        <dbReference type="ARBA" id="ARBA00022490"/>
    </source>
</evidence>
<dbReference type="SUPFAM" id="SSF53335">
    <property type="entry name" value="S-adenosyl-L-methionine-dependent methyltransferases"/>
    <property type="match status" value="1"/>
</dbReference>
<accession>A0A126T0N7</accession>
<dbReference type="InterPro" id="IPR041532">
    <property type="entry name" value="RlmI-like_PUA"/>
</dbReference>
<comment type="subcellular location">
    <subcellularLocation>
        <location evidence="1">Cytoplasm</location>
    </subcellularLocation>
</comment>
<dbReference type="GO" id="GO:0008168">
    <property type="term" value="F:methyltransferase activity"/>
    <property type="evidence" value="ECO:0007669"/>
    <property type="project" value="UniProtKB-KW"/>
</dbReference>
<keyword evidence="2" id="KW-0963">Cytoplasm</keyword>
<reference evidence="10 11" key="1">
    <citation type="journal article" date="2015" name="Environ. Microbiol.">
        <title>Methane oxidation coupled to nitrate reduction under hypoxia by the Gammaproteobacterium Methylomonas denitrificans, sp. nov. type strain FJG1.</title>
        <authorList>
            <person name="Kits K.D."/>
            <person name="Klotz M.G."/>
            <person name="Stein L.Y."/>
        </authorList>
    </citation>
    <scope>NUCLEOTIDE SEQUENCE [LARGE SCALE GENOMIC DNA]</scope>
    <source>
        <strain evidence="10 11">FJG1</strain>
    </source>
</reference>
<dbReference type="SMART" id="SM00359">
    <property type="entry name" value="PUA"/>
    <property type="match status" value="1"/>
</dbReference>
<dbReference type="PANTHER" id="PTHR42873">
    <property type="entry name" value="RIBOSOMAL RNA LARGE SUBUNIT METHYLTRANSFERASE"/>
    <property type="match status" value="1"/>
</dbReference>
<sequence length="398" mass="44664">MSYPQLFLKKNEDKRLRQGHLWVFSNEVDSQRSPLEQFTAGDLVLVHDAGGKALGIAYLNPHALICARLLTRKTNVKIGESFFKARLTQALALRERLFDKPYYRLVFGESDGLPGLVIDRFGVVLSVQITTAGMERHKDVLVKVLLELLTPTAILLKNDNSQRQLENLSLEPELVHGELPEQLLIEENNVRFIVNVAEGQKTGWFYDHRNSRAQFAQACRGLKVLDLFSYAGAWGISAAVAGAAEVCCVDSSESALALASASAELNRVHDKMQFVRSDVFEFLKQAREQQQHYDAIILDPPALIKRKKDFKAGYEAYRRLNHLALQVLSNNGILVSASCSHHLSRDNLHEILRSSARHIDRHLVFFGSGSQGPDHPIHPALPETDYLKTFFCAVSSRL</sequence>
<dbReference type="Proteomes" id="UP000030512">
    <property type="component" value="Chromosome"/>
</dbReference>
<dbReference type="SUPFAM" id="SSF88697">
    <property type="entry name" value="PUA domain-like"/>
    <property type="match status" value="1"/>
</dbReference>
<evidence type="ECO:0000256" key="4">
    <source>
        <dbReference type="ARBA" id="ARBA00022603"/>
    </source>
</evidence>
<dbReference type="STRING" id="1538553.JT25_004105"/>
<proteinExistence type="inferred from homology"/>
<evidence type="ECO:0000313" key="10">
    <source>
        <dbReference type="EMBL" id="AMK75672.1"/>
    </source>
</evidence>
<dbReference type="InterPro" id="IPR002478">
    <property type="entry name" value="PUA"/>
</dbReference>
<evidence type="ECO:0000256" key="6">
    <source>
        <dbReference type="ARBA" id="ARBA00022691"/>
    </source>
</evidence>
<dbReference type="Gene3D" id="2.30.130.10">
    <property type="entry name" value="PUA domain"/>
    <property type="match status" value="1"/>
</dbReference>
<dbReference type="CDD" id="cd21153">
    <property type="entry name" value="PUA_RlmI"/>
    <property type="match status" value="1"/>
</dbReference>